<dbReference type="Proteomes" id="UP000193922">
    <property type="component" value="Unassembled WGS sequence"/>
</dbReference>
<proteinExistence type="predicted"/>
<dbReference type="EMBL" id="MCFD01000011">
    <property type="protein sequence ID" value="ORX67946.1"/>
    <property type="molecule type" value="Genomic_DNA"/>
</dbReference>
<evidence type="ECO:0000313" key="2">
    <source>
        <dbReference type="Proteomes" id="UP000193922"/>
    </source>
</evidence>
<sequence length="154" mass="17713">MSHILTLDRLVLEIVYDNRDAFPDKLSFVEPFPAVTYMCVVSEVFPIPAYIVGLESRKLSNLVLEYPQTKHQNISARSYRYGDIMDAYVSCSTLMHITVWQLSPKDYQDRLFHQKHHTNMLVLPPSALSFAFCPNTYTPCYSLLNDILGYLPST</sequence>
<reference evidence="1 2" key="1">
    <citation type="submission" date="2016-07" db="EMBL/GenBank/DDBJ databases">
        <title>Pervasive Adenine N6-methylation of Active Genes in Fungi.</title>
        <authorList>
            <consortium name="DOE Joint Genome Institute"/>
            <person name="Mondo S.J."/>
            <person name="Dannebaum R.O."/>
            <person name="Kuo R.C."/>
            <person name="Labutti K."/>
            <person name="Haridas S."/>
            <person name="Kuo A."/>
            <person name="Salamov A."/>
            <person name="Ahrendt S.R."/>
            <person name="Lipzen A."/>
            <person name="Sullivan W."/>
            <person name="Andreopoulos W.B."/>
            <person name="Clum A."/>
            <person name="Lindquist E."/>
            <person name="Daum C."/>
            <person name="Ramamoorthy G.K."/>
            <person name="Gryganskyi A."/>
            <person name="Culley D."/>
            <person name="Magnuson J.K."/>
            <person name="James T.Y."/>
            <person name="O'Malley M.A."/>
            <person name="Stajich J.E."/>
            <person name="Spatafora J.W."/>
            <person name="Visel A."/>
            <person name="Grigoriev I.V."/>
        </authorList>
    </citation>
    <scope>NUCLEOTIDE SEQUENCE [LARGE SCALE GENOMIC DNA]</scope>
    <source>
        <strain evidence="1 2">ATCC 12442</strain>
    </source>
</reference>
<accession>A0A1Y1W3U8</accession>
<dbReference type="GeneID" id="63807510"/>
<dbReference type="RefSeq" id="XP_040741792.1">
    <property type="nucleotide sequence ID" value="XM_040890862.1"/>
</dbReference>
<comment type="caution">
    <text evidence="1">The sequence shown here is derived from an EMBL/GenBank/DDBJ whole genome shotgun (WGS) entry which is preliminary data.</text>
</comment>
<gene>
    <name evidence="1" type="ORF">DL89DRAFT_303043</name>
</gene>
<protein>
    <submittedName>
        <fullName evidence="1">Uncharacterized protein</fullName>
    </submittedName>
</protein>
<name>A0A1Y1W3U8_9FUNG</name>
<dbReference type="AlphaFoldDB" id="A0A1Y1W3U8"/>
<keyword evidence="2" id="KW-1185">Reference proteome</keyword>
<evidence type="ECO:0000313" key="1">
    <source>
        <dbReference type="EMBL" id="ORX67946.1"/>
    </source>
</evidence>
<organism evidence="1 2">
    <name type="scientific">Linderina pennispora</name>
    <dbReference type="NCBI Taxonomy" id="61395"/>
    <lineage>
        <taxon>Eukaryota</taxon>
        <taxon>Fungi</taxon>
        <taxon>Fungi incertae sedis</taxon>
        <taxon>Zoopagomycota</taxon>
        <taxon>Kickxellomycotina</taxon>
        <taxon>Kickxellomycetes</taxon>
        <taxon>Kickxellales</taxon>
        <taxon>Kickxellaceae</taxon>
        <taxon>Linderina</taxon>
    </lineage>
</organism>